<dbReference type="EMBL" id="QSON01000032">
    <property type="protein sequence ID" value="RGI95327.1"/>
    <property type="molecule type" value="Genomic_DNA"/>
</dbReference>
<dbReference type="InterPro" id="IPR049067">
    <property type="entry name" value="MreB-like_C"/>
</dbReference>
<evidence type="ECO:0000259" key="1">
    <source>
        <dbReference type="Pfam" id="PF21522"/>
    </source>
</evidence>
<proteinExistence type="predicted"/>
<dbReference type="Proteomes" id="UP000263014">
    <property type="component" value="Unassembled WGS sequence"/>
</dbReference>
<sequence>MYRTKTIAVDHGNRNIKTENQIFTSGLVESDTEPPLGDFLSYNKKYYTLSQQRIPYMRDKTKDDRFFILTLFGIGMELELEGQRPRNEITKVNLPVGLPPAHYGSLYKKFERYFKREGIIQFSFRRNSYSAIIGDVVSYPQDYAAAMTIYPEIKRHTKVRIFDIGGFSVDYLELKNGVPDMNICDSLENGVITLYNRIKSRVNSEYDLLLSESEIDDIIQGKKTDFNEQIQGLVRNITKTFVDDLLGAFRERSMDLRTGCVVFVGGGALLLREHLERSEKVEKAIFIPEITANARGYAKLYNLSKVGR</sequence>
<evidence type="ECO:0000313" key="3">
    <source>
        <dbReference type="EMBL" id="RGI95327.1"/>
    </source>
</evidence>
<feature type="domain" description="Actin homologue MreB-like C-terminal" evidence="1">
    <location>
        <begin position="161"/>
        <end position="276"/>
    </location>
</feature>
<name>A0A374NWQ5_9FIRM</name>
<dbReference type="Gene3D" id="3.30.420.40">
    <property type="match status" value="2"/>
</dbReference>
<reference evidence="3 4" key="1">
    <citation type="submission" date="2018-08" db="EMBL/GenBank/DDBJ databases">
        <title>A genome reference for cultivated species of the human gut microbiota.</title>
        <authorList>
            <person name="Zou Y."/>
            <person name="Xue W."/>
            <person name="Luo G."/>
        </authorList>
    </citation>
    <scope>NUCLEOTIDE SEQUENCE [LARGE SCALE GENOMIC DNA]</scope>
    <source>
        <strain evidence="3 4">TM09-12</strain>
    </source>
</reference>
<gene>
    <name evidence="2" type="ORF">CE91St55_04430</name>
    <name evidence="3" type="ORF">DXD79_32200</name>
</gene>
<dbReference type="EMBL" id="BQNJ01000001">
    <property type="protein sequence ID" value="GKG98461.1"/>
    <property type="molecule type" value="Genomic_DNA"/>
</dbReference>
<reference evidence="2" key="2">
    <citation type="submission" date="2022-01" db="EMBL/GenBank/DDBJ databases">
        <title>Novel bile acid biosynthetic pathways are enriched in the microbiome of centenarians.</title>
        <authorList>
            <person name="Sato Y."/>
            <person name="Atarashi K."/>
            <person name="Plichta R.D."/>
            <person name="Arai Y."/>
            <person name="Sasajima S."/>
            <person name="Kearney M.S."/>
            <person name="Suda W."/>
            <person name="Takeshita K."/>
            <person name="Sasaki T."/>
            <person name="Okamoto S."/>
            <person name="Skelly N.A."/>
            <person name="Okamura Y."/>
            <person name="Vlamakis H."/>
            <person name="Li Y."/>
            <person name="Tanoue T."/>
            <person name="Takei H."/>
            <person name="Nittono H."/>
            <person name="Narushima S."/>
            <person name="Irie J."/>
            <person name="Itoh H."/>
            <person name="Moriya K."/>
            <person name="Sugiura Y."/>
            <person name="Suematsu M."/>
            <person name="Moritoki N."/>
            <person name="Shibata S."/>
            <person name="Littman R.D."/>
            <person name="Fischbach A.M."/>
            <person name="Uwamino Y."/>
            <person name="Inoue T."/>
            <person name="Honda A."/>
            <person name="Hattori M."/>
            <person name="Murai T."/>
            <person name="Xavier J.R."/>
            <person name="Hirose N."/>
            <person name="Honda K."/>
        </authorList>
    </citation>
    <scope>NUCLEOTIDE SEQUENCE</scope>
    <source>
        <strain evidence="2">CE91-St55</strain>
    </source>
</reference>
<dbReference type="InterPro" id="IPR043129">
    <property type="entry name" value="ATPase_NBD"/>
</dbReference>
<dbReference type="SUPFAM" id="SSF53067">
    <property type="entry name" value="Actin-like ATPase domain"/>
    <property type="match status" value="2"/>
</dbReference>
<evidence type="ECO:0000313" key="2">
    <source>
        <dbReference type="EMBL" id="GKG98461.1"/>
    </source>
</evidence>
<comment type="caution">
    <text evidence="3">The sequence shown here is derived from an EMBL/GenBank/DDBJ whole genome shotgun (WGS) entry which is preliminary data.</text>
</comment>
<dbReference type="RefSeq" id="WP_117633581.1">
    <property type="nucleotide sequence ID" value="NZ_BQNJ01000001.1"/>
</dbReference>
<organism evidence="3 4">
    <name type="scientific">Hungatella hathewayi</name>
    <dbReference type="NCBI Taxonomy" id="154046"/>
    <lineage>
        <taxon>Bacteria</taxon>
        <taxon>Bacillati</taxon>
        <taxon>Bacillota</taxon>
        <taxon>Clostridia</taxon>
        <taxon>Lachnospirales</taxon>
        <taxon>Lachnospiraceae</taxon>
        <taxon>Hungatella</taxon>
    </lineage>
</organism>
<evidence type="ECO:0000313" key="4">
    <source>
        <dbReference type="Proteomes" id="UP000263014"/>
    </source>
</evidence>
<protein>
    <submittedName>
        <fullName evidence="3">Plasmid segregation actin-type ATPase ParM</fullName>
    </submittedName>
</protein>
<accession>A0A374NWQ5</accession>
<dbReference type="AlphaFoldDB" id="A0A374NWQ5"/>
<dbReference type="Proteomes" id="UP001055091">
    <property type="component" value="Unassembled WGS sequence"/>
</dbReference>
<dbReference type="Pfam" id="PF21522">
    <property type="entry name" value="MreB-like_C"/>
    <property type="match status" value="1"/>
</dbReference>